<sequence>MVFSFLFHSLNILLSSSLQFSASASFQFSGKIPSWLWSSLELGSILSAVIEVLSEKLTTPEILGFFKSHKLNDGLLGKLKETQITFNRISDEEEEQEEEVEVEVVEEEEEEIEVVVVEEEEEEEEMSLSLVK</sequence>
<keyword evidence="4" id="KW-1185">Reference proteome</keyword>
<dbReference type="EMBL" id="JAQIZT010000017">
    <property type="protein sequence ID" value="KAJ6959018.1"/>
    <property type="molecule type" value="Genomic_DNA"/>
</dbReference>
<evidence type="ECO:0000313" key="3">
    <source>
        <dbReference type="EMBL" id="KAJ6959018.1"/>
    </source>
</evidence>
<gene>
    <name evidence="3" type="ORF">NC653_037336</name>
</gene>
<name>A0AAD6LE44_9ROSI</name>
<dbReference type="AlphaFoldDB" id="A0AAD6LE44"/>
<feature type="signal peptide" evidence="2">
    <location>
        <begin position="1"/>
        <end position="23"/>
    </location>
</feature>
<comment type="caution">
    <text evidence="3">The sequence shown here is derived from an EMBL/GenBank/DDBJ whole genome shotgun (WGS) entry which is preliminary data.</text>
</comment>
<feature type="chain" id="PRO_5042124929" evidence="2">
    <location>
        <begin position="24"/>
        <end position="132"/>
    </location>
</feature>
<keyword evidence="1" id="KW-0175">Coiled coil</keyword>
<accession>A0AAD6LE44</accession>
<evidence type="ECO:0000256" key="1">
    <source>
        <dbReference type="SAM" id="Coils"/>
    </source>
</evidence>
<protein>
    <submittedName>
        <fullName evidence="3">Uncharacterized protein</fullName>
    </submittedName>
</protein>
<dbReference type="Proteomes" id="UP001164929">
    <property type="component" value="Chromosome 17"/>
</dbReference>
<evidence type="ECO:0000256" key="2">
    <source>
        <dbReference type="SAM" id="SignalP"/>
    </source>
</evidence>
<proteinExistence type="predicted"/>
<feature type="coiled-coil region" evidence="1">
    <location>
        <begin position="79"/>
        <end position="125"/>
    </location>
</feature>
<evidence type="ECO:0000313" key="4">
    <source>
        <dbReference type="Proteomes" id="UP001164929"/>
    </source>
</evidence>
<keyword evidence="2" id="KW-0732">Signal</keyword>
<reference evidence="3" key="1">
    <citation type="journal article" date="2023" name="Mol. Ecol. Resour.">
        <title>Chromosome-level genome assembly of a triploid poplar Populus alba 'Berolinensis'.</title>
        <authorList>
            <person name="Chen S."/>
            <person name="Yu Y."/>
            <person name="Wang X."/>
            <person name="Wang S."/>
            <person name="Zhang T."/>
            <person name="Zhou Y."/>
            <person name="He R."/>
            <person name="Meng N."/>
            <person name="Wang Y."/>
            <person name="Liu W."/>
            <person name="Liu Z."/>
            <person name="Liu J."/>
            <person name="Guo Q."/>
            <person name="Huang H."/>
            <person name="Sederoff R.R."/>
            <person name="Wang G."/>
            <person name="Qu G."/>
            <person name="Chen S."/>
        </authorList>
    </citation>
    <scope>NUCLEOTIDE SEQUENCE</scope>
    <source>
        <strain evidence="3">SC-2020</strain>
    </source>
</reference>
<organism evidence="3 4">
    <name type="scientific">Populus alba x Populus x berolinensis</name>
    <dbReference type="NCBI Taxonomy" id="444605"/>
    <lineage>
        <taxon>Eukaryota</taxon>
        <taxon>Viridiplantae</taxon>
        <taxon>Streptophyta</taxon>
        <taxon>Embryophyta</taxon>
        <taxon>Tracheophyta</taxon>
        <taxon>Spermatophyta</taxon>
        <taxon>Magnoliopsida</taxon>
        <taxon>eudicotyledons</taxon>
        <taxon>Gunneridae</taxon>
        <taxon>Pentapetalae</taxon>
        <taxon>rosids</taxon>
        <taxon>fabids</taxon>
        <taxon>Malpighiales</taxon>
        <taxon>Salicaceae</taxon>
        <taxon>Saliceae</taxon>
        <taxon>Populus</taxon>
    </lineage>
</organism>